<evidence type="ECO:0000313" key="3">
    <source>
        <dbReference type="Proteomes" id="UP001176961"/>
    </source>
</evidence>
<dbReference type="PANTHER" id="PTHR21523">
    <property type="match status" value="1"/>
</dbReference>
<dbReference type="AlphaFoldDB" id="A0AA36HCQ4"/>
<evidence type="ECO:0000313" key="2">
    <source>
        <dbReference type="EMBL" id="CAJ0608395.1"/>
    </source>
</evidence>
<proteinExistence type="predicted"/>
<name>A0AA36HCQ4_CYLNA</name>
<organism evidence="2 3">
    <name type="scientific">Cylicocyclus nassatus</name>
    <name type="common">Nematode worm</name>
    <dbReference type="NCBI Taxonomy" id="53992"/>
    <lineage>
        <taxon>Eukaryota</taxon>
        <taxon>Metazoa</taxon>
        <taxon>Ecdysozoa</taxon>
        <taxon>Nematoda</taxon>
        <taxon>Chromadorea</taxon>
        <taxon>Rhabditida</taxon>
        <taxon>Rhabditina</taxon>
        <taxon>Rhabditomorpha</taxon>
        <taxon>Strongyloidea</taxon>
        <taxon>Strongylidae</taxon>
        <taxon>Cylicocyclus</taxon>
    </lineage>
</organism>
<dbReference type="Proteomes" id="UP001176961">
    <property type="component" value="Unassembled WGS sequence"/>
</dbReference>
<dbReference type="InterPro" id="IPR006954">
    <property type="entry name" value="Mlt-10-like"/>
</dbReference>
<dbReference type="EMBL" id="CATQJL010000316">
    <property type="protein sequence ID" value="CAJ0608395.1"/>
    <property type="molecule type" value="Genomic_DNA"/>
</dbReference>
<gene>
    <name evidence="2" type="ORF">CYNAS_LOCUS20378</name>
</gene>
<feature type="region of interest" description="Disordered" evidence="1">
    <location>
        <begin position="126"/>
        <end position="147"/>
    </location>
</feature>
<comment type="caution">
    <text evidence="2">The sequence shown here is derived from an EMBL/GenBank/DDBJ whole genome shotgun (WGS) entry which is preliminary data.</text>
</comment>
<protein>
    <submittedName>
        <fullName evidence="2">Uncharacterized protein</fullName>
    </submittedName>
</protein>
<accession>A0AA36HCQ4</accession>
<dbReference type="Pfam" id="PF04870">
    <property type="entry name" value="Moulting_cycle"/>
    <property type="match status" value="1"/>
</dbReference>
<feature type="region of interest" description="Disordered" evidence="1">
    <location>
        <begin position="47"/>
        <end position="74"/>
    </location>
</feature>
<sequence>MLTDLPHVEKVVYDICMKDAKSIVGLAKCSVRVFNTRDSLKGQVDLMSSTSTSGAPSSTITTSPTASTTPKEESSFGKWEQAPYLPIRRKAKVFKTPRILGEYKSKKRRNKTGFKIKRKKGRFLLSTSSSSSRTLRLHPSKERKDTNSLVVKLKKALASGFLHRNRKRAHLESRSWRKRLKRSAADKDVEKTRLGLSSPNLSLRAADIENIFAEVLQGSDAETTTSIPQKHKAKQPQPSSHIEKLLIIRDHFRRVKQCNDFFDNLNERNKMFFKHFKLGIDSKAPTVEKQAASVMDEVVETINAFSNQGSSDKLSLFSPRLLSLLPEASIPNHQKFMSPTLFSFQKEGILSVPELFKLAAISKKEQDDLLEMIIDISGAGKALKEIFAKLEPEMDEIKNVKYPIVQKLMEHDERWRRSRASFTEEQKRDFDEKGFAFLDEKQLNLIYKPEDQLRYGMNTTKLGRMTKQEKQARLEKEIRALAELEKPRAPSWGTARVRRQAEGPINFETLAPVAFATDVLGGASLDIVTLSPRAFIVEVLFPSALIQETLSPRAFIVSILAPNALIARILSPTAFRVEVLSPRALVAWVLSPQAFLVEVLSPNALNPVVLSPDAFVVEVLSPALIAPAVLSPGALQVFVLSPSVLSPRVLSQERLVVEVFSPHILGGEHEHEEAHGGHVVEVGGFQGAHSPHYHGQELIEIEW</sequence>
<feature type="compositionally biased region" description="Low complexity" evidence="1">
    <location>
        <begin position="48"/>
        <end position="69"/>
    </location>
</feature>
<evidence type="ECO:0000256" key="1">
    <source>
        <dbReference type="SAM" id="MobiDB-lite"/>
    </source>
</evidence>
<reference evidence="2" key="1">
    <citation type="submission" date="2023-07" db="EMBL/GenBank/DDBJ databases">
        <authorList>
            <consortium name="CYATHOMIX"/>
        </authorList>
    </citation>
    <scope>NUCLEOTIDE SEQUENCE</scope>
    <source>
        <strain evidence="2">N/A</strain>
    </source>
</reference>
<keyword evidence="3" id="KW-1185">Reference proteome</keyword>
<dbReference type="PANTHER" id="PTHR21523:SF38">
    <property type="entry name" value="MLT-TEN (MLT-10) RELATED"/>
    <property type="match status" value="1"/>
</dbReference>